<feature type="transmembrane region" description="Helical" evidence="6">
    <location>
        <begin position="24"/>
        <end position="47"/>
    </location>
</feature>
<dbReference type="InterPro" id="IPR024002">
    <property type="entry name" value="For/NO2_transpt_CS"/>
</dbReference>
<name>A0A8I1SN55_9BACI</name>
<dbReference type="Proteomes" id="UP000664578">
    <property type="component" value="Unassembled WGS sequence"/>
</dbReference>
<dbReference type="GeneID" id="93681252"/>
<evidence type="ECO:0000313" key="8">
    <source>
        <dbReference type="Proteomes" id="UP000664578"/>
    </source>
</evidence>
<feature type="transmembrane region" description="Helical" evidence="6">
    <location>
        <begin position="226"/>
        <end position="252"/>
    </location>
</feature>
<evidence type="ECO:0000256" key="3">
    <source>
        <dbReference type="ARBA" id="ARBA00022989"/>
    </source>
</evidence>
<dbReference type="Pfam" id="PF01226">
    <property type="entry name" value="Form_Nir_trans"/>
    <property type="match status" value="1"/>
</dbReference>
<feature type="transmembrane region" description="Helical" evidence="6">
    <location>
        <begin position="59"/>
        <end position="80"/>
    </location>
</feature>
<evidence type="ECO:0000313" key="7">
    <source>
        <dbReference type="EMBL" id="MBN8251076.1"/>
    </source>
</evidence>
<evidence type="ECO:0000256" key="5">
    <source>
        <dbReference type="ARBA" id="ARBA00049660"/>
    </source>
</evidence>
<dbReference type="PANTHER" id="PTHR30520">
    <property type="entry name" value="FORMATE TRANSPORTER-RELATED"/>
    <property type="match status" value="1"/>
</dbReference>
<dbReference type="PANTHER" id="PTHR30520:SF8">
    <property type="entry name" value="NITRITE TRANSPORTER NIRC"/>
    <property type="match status" value="1"/>
</dbReference>
<organism evidence="7 8">
    <name type="scientific">Priestia flexa</name>
    <dbReference type="NCBI Taxonomy" id="86664"/>
    <lineage>
        <taxon>Bacteria</taxon>
        <taxon>Bacillati</taxon>
        <taxon>Bacillota</taxon>
        <taxon>Bacilli</taxon>
        <taxon>Bacillales</taxon>
        <taxon>Bacillaceae</taxon>
        <taxon>Priestia</taxon>
    </lineage>
</organism>
<reference evidence="7" key="1">
    <citation type="submission" date="2020-12" db="EMBL/GenBank/DDBJ databases">
        <title>PHA producing bacteria isolated from mangrove.</title>
        <authorList>
            <person name="Zheng W."/>
            <person name="Yu S."/>
            <person name="Huang Y."/>
        </authorList>
    </citation>
    <scope>NUCLEOTIDE SEQUENCE</scope>
    <source>
        <strain evidence="7">GN22-4</strain>
    </source>
</reference>
<feature type="transmembrane region" description="Helical" evidence="6">
    <location>
        <begin position="187"/>
        <end position="214"/>
    </location>
</feature>
<dbReference type="RefSeq" id="WP_119543761.1">
    <property type="nucleotide sequence ID" value="NZ_CM125968.1"/>
</dbReference>
<dbReference type="PROSITE" id="PS01006">
    <property type="entry name" value="FORMATE_NITRITE_TP_2"/>
    <property type="match status" value="1"/>
</dbReference>
<dbReference type="Gene3D" id="1.20.1080.10">
    <property type="entry name" value="Glycerol uptake facilitator protein"/>
    <property type="match status" value="1"/>
</dbReference>
<evidence type="ECO:0000256" key="4">
    <source>
        <dbReference type="ARBA" id="ARBA00023136"/>
    </source>
</evidence>
<gene>
    <name evidence="7" type="ORF">JF537_05700</name>
</gene>
<dbReference type="EMBL" id="JAEMWV010000002">
    <property type="protein sequence ID" value="MBN8251076.1"/>
    <property type="molecule type" value="Genomic_DNA"/>
</dbReference>
<dbReference type="GO" id="GO:0005886">
    <property type="term" value="C:plasma membrane"/>
    <property type="evidence" value="ECO:0007669"/>
    <property type="project" value="TreeGrafter"/>
</dbReference>
<dbReference type="InterPro" id="IPR000292">
    <property type="entry name" value="For/NO2_transpt"/>
</dbReference>
<keyword evidence="3 6" id="KW-1133">Transmembrane helix</keyword>
<evidence type="ECO:0000256" key="1">
    <source>
        <dbReference type="ARBA" id="ARBA00004141"/>
    </source>
</evidence>
<dbReference type="AlphaFoldDB" id="A0A8I1SN55"/>
<dbReference type="GO" id="GO:0015499">
    <property type="term" value="F:formate transmembrane transporter activity"/>
    <property type="evidence" value="ECO:0007669"/>
    <property type="project" value="TreeGrafter"/>
</dbReference>
<comment type="similarity">
    <text evidence="5">Belongs to the FNT transporter (TC 1.A.16) family.</text>
</comment>
<dbReference type="InterPro" id="IPR023271">
    <property type="entry name" value="Aquaporin-like"/>
</dbReference>
<comment type="subcellular location">
    <subcellularLocation>
        <location evidence="1">Membrane</location>
        <topology evidence="1">Multi-pass membrane protein</topology>
    </subcellularLocation>
</comment>
<keyword evidence="2 6" id="KW-0812">Transmembrane</keyword>
<keyword evidence="4 6" id="KW-0472">Membrane</keyword>
<proteinExistence type="inferred from homology"/>
<feature type="transmembrane region" description="Helical" evidence="6">
    <location>
        <begin position="156"/>
        <end position="175"/>
    </location>
</feature>
<evidence type="ECO:0000256" key="6">
    <source>
        <dbReference type="SAM" id="Phobius"/>
    </source>
</evidence>
<comment type="caution">
    <text evidence="7">The sequence shown here is derived from an EMBL/GenBank/DDBJ whole genome shotgun (WGS) entry which is preliminary data.</text>
</comment>
<evidence type="ECO:0000256" key="2">
    <source>
        <dbReference type="ARBA" id="ARBA00022692"/>
    </source>
</evidence>
<protein>
    <submittedName>
        <fullName evidence="7">Formate/nitrite transporter family protein</fullName>
    </submittedName>
</protein>
<accession>A0A8I1SN55</accession>
<feature type="transmembrane region" description="Helical" evidence="6">
    <location>
        <begin position="108"/>
        <end position="132"/>
    </location>
</feature>
<sequence>MFKASIESMTDIARQKTNQVNKQLPSYLLLAMLAGAYVGIGVVLALSVGAPLAEASLPIVSLVMGLSFAIALLLVMFAGAELFTGNHMFYTISTLSGATTWKDTLKNWLWCFVGNGLGAFVLCLLIVGTGLFKGVGDTHLLLTIAAKKMNLPMSELFFRGILCNWLVCLAIWTALRTKSDAAKIMLVFWMLFAFVASGYEHSVANMTFLGLALLHPHPETISLAGLLHNLIPVTLGNIVGGALFVGSVYWFINKKQMEKGRIQEVKIPKIVKEETLSK</sequence>